<proteinExistence type="predicted"/>
<name>A0ABW2NTT8_9BACL</name>
<dbReference type="RefSeq" id="WP_379750519.1">
    <property type="nucleotide sequence ID" value="NZ_JBHTCP010000048.1"/>
</dbReference>
<accession>A0ABW2NTT8</accession>
<dbReference type="PROSITE" id="PS50965">
    <property type="entry name" value="NERD"/>
    <property type="match status" value="1"/>
</dbReference>
<feature type="domain" description="NERD" evidence="1">
    <location>
        <begin position="41"/>
        <end position="158"/>
    </location>
</feature>
<evidence type="ECO:0000313" key="2">
    <source>
        <dbReference type="EMBL" id="MFC7372956.1"/>
    </source>
</evidence>
<dbReference type="Proteomes" id="UP001596549">
    <property type="component" value="Unassembled WGS sequence"/>
</dbReference>
<evidence type="ECO:0000313" key="3">
    <source>
        <dbReference type="Proteomes" id="UP001596549"/>
    </source>
</evidence>
<dbReference type="InterPro" id="IPR011528">
    <property type="entry name" value="NERD"/>
</dbReference>
<organism evidence="2 3">
    <name type="scientific">Fictibacillus iocasae</name>
    <dbReference type="NCBI Taxonomy" id="2715437"/>
    <lineage>
        <taxon>Bacteria</taxon>
        <taxon>Bacillati</taxon>
        <taxon>Bacillota</taxon>
        <taxon>Bacilli</taxon>
        <taxon>Bacillales</taxon>
        <taxon>Fictibacillaceae</taxon>
        <taxon>Fictibacillus</taxon>
    </lineage>
</organism>
<reference evidence="3" key="1">
    <citation type="journal article" date="2019" name="Int. J. Syst. Evol. Microbiol.">
        <title>The Global Catalogue of Microorganisms (GCM) 10K type strain sequencing project: providing services to taxonomists for standard genome sequencing and annotation.</title>
        <authorList>
            <consortium name="The Broad Institute Genomics Platform"/>
            <consortium name="The Broad Institute Genome Sequencing Center for Infectious Disease"/>
            <person name="Wu L."/>
            <person name="Ma J."/>
        </authorList>
    </citation>
    <scope>NUCLEOTIDE SEQUENCE [LARGE SCALE GENOMIC DNA]</scope>
    <source>
        <strain evidence="3">NBRC 106396</strain>
    </source>
</reference>
<comment type="caution">
    <text evidence="2">The sequence shown here is derived from an EMBL/GenBank/DDBJ whole genome shotgun (WGS) entry which is preliminary data.</text>
</comment>
<sequence>MIIKQPSPGIKLLQTAALYRRTAKYFPQWPVIEDDFGRLKAGYKGEVSLLYELNMLPKNSHTSLFDIRLTNNQNYFFQTDVCFITKSFALIMEVKNISGKVYFDLYDQMIRYKKDGTEECFPDPINQVMIQESHFRKWLEQMKWTLPVESIVVFTNPQTIITFSDTYNPSLRLKVIRKRILPLKIQDLSKKYKSELLTDKELKKLTYQLLKFHTEPSPNALEHYKLKSTDILSGVQCPICLHLPMRRTFGKWFCEHCCCFNATAHKAAFQDYGLLIDAHITNRQAKELLHLESASITKRLLKEMQYPIEGKGNSIKYKIKQQSDFSI</sequence>
<keyword evidence="3" id="KW-1185">Reference proteome</keyword>
<evidence type="ECO:0000259" key="1">
    <source>
        <dbReference type="PROSITE" id="PS50965"/>
    </source>
</evidence>
<gene>
    <name evidence="2" type="ORF">ACFQPF_14970</name>
</gene>
<dbReference type="Pfam" id="PF08378">
    <property type="entry name" value="NERD"/>
    <property type="match status" value="1"/>
</dbReference>
<dbReference type="EMBL" id="JBHTCP010000048">
    <property type="protein sequence ID" value="MFC7372956.1"/>
    <property type="molecule type" value="Genomic_DNA"/>
</dbReference>
<protein>
    <submittedName>
        <fullName evidence="2">Nuclease-related domain-containing protein</fullName>
    </submittedName>
</protein>